<dbReference type="Proteomes" id="UP001054889">
    <property type="component" value="Unassembled WGS sequence"/>
</dbReference>
<evidence type="ECO:0000313" key="3">
    <source>
        <dbReference type="Proteomes" id="UP001054889"/>
    </source>
</evidence>
<dbReference type="EMBL" id="BQKI01000001">
    <property type="protein sequence ID" value="GJM87177.1"/>
    <property type="molecule type" value="Genomic_DNA"/>
</dbReference>
<evidence type="ECO:0000256" key="1">
    <source>
        <dbReference type="ARBA" id="ARBA00023054"/>
    </source>
</evidence>
<gene>
    <name evidence="2" type="primary">ga03105</name>
    <name evidence="2" type="ORF">PR202_ga03105</name>
</gene>
<name>A0AAV5BP36_ELECO</name>
<dbReference type="PANTHER" id="PTHR31342:SF16">
    <property type="entry name" value="TALIN_MIDDLE DOMAIN-CONTAINING PROTEIN"/>
    <property type="match status" value="1"/>
</dbReference>
<dbReference type="AlphaFoldDB" id="A0AAV5BP36"/>
<proteinExistence type="predicted"/>
<dbReference type="PANTHER" id="PTHR31342">
    <property type="entry name" value="PROTEIN CHUP1, CHLOROPLASTIC"/>
    <property type="match status" value="1"/>
</dbReference>
<comment type="caution">
    <text evidence="2">The sequence shown here is derived from an EMBL/GenBank/DDBJ whole genome shotgun (WGS) entry which is preliminary data.</text>
</comment>
<protein>
    <submittedName>
        <fullName evidence="2">Uncharacterized protein</fullName>
    </submittedName>
</protein>
<evidence type="ECO:0000313" key="2">
    <source>
        <dbReference type="EMBL" id="GJM87177.1"/>
    </source>
</evidence>
<dbReference type="InterPro" id="IPR040265">
    <property type="entry name" value="CHUP1/IPGA1-like"/>
</dbReference>
<accession>A0AAV5BP36</accession>
<sequence>MADALAEMTKRSAYFRQIEEDAEKHATTILELKDAIGSFQSKDMAELVKFHQHVEQQLVLARFEGFPSKKLESLRMAAALYSKLEGAVSTLKGWKLTSPLSQQLDKVEGYFNKVENVIAIVHQYTLMSRVSTDERVCRSKTRWT</sequence>
<organism evidence="2 3">
    <name type="scientific">Eleusine coracana subsp. coracana</name>
    <dbReference type="NCBI Taxonomy" id="191504"/>
    <lineage>
        <taxon>Eukaryota</taxon>
        <taxon>Viridiplantae</taxon>
        <taxon>Streptophyta</taxon>
        <taxon>Embryophyta</taxon>
        <taxon>Tracheophyta</taxon>
        <taxon>Spermatophyta</taxon>
        <taxon>Magnoliopsida</taxon>
        <taxon>Liliopsida</taxon>
        <taxon>Poales</taxon>
        <taxon>Poaceae</taxon>
        <taxon>PACMAD clade</taxon>
        <taxon>Chloridoideae</taxon>
        <taxon>Cynodonteae</taxon>
        <taxon>Eleusininae</taxon>
        <taxon>Eleusine</taxon>
    </lineage>
</organism>
<keyword evidence="1" id="KW-0175">Coiled coil</keyword>
<reference evidence="2" key="1">
    <citation type="journal article" date="2018" name="DNA Res.">
        <title>Multiple hybrid de novo genome assembly of finger millet, an orphan allotetraploid crop.</title>
        <authorList>
            <person name="Hatakeyama M."/>
            <person name="Aluri S."/>
            <person name="Balachadran M.T."/>
            <person name="Sivarajan S.R."/>
            <person name="Patrignani A."/>
            <person name="Gruter S."/>
            <person name="Poveda L."/>
            <person name="Shimizu-Inatsugi R."/>
            <person name="Baeten J."/>
            <person name="Francoijs K.J."/>
            <person name="Nataraja K.N."/>
            <person name="Reddy Y.A.N."/>
            <person name="Phadnis S."/>
            <person name="Ravikumar R.L."/>
            <person name="Schlapbach R."/>
            <person name="Sreeman S.M."/>
            <person name="Shimizu K.K."/>
        </authorList>
    </citation>
    <scope>NUCLEOTIDE SEQUENCE</scope>
</reference>
<reference evidence="2" key="2">
    <citation type="submission" date="2021-12" db="EMBL/GenBank/DDBJ databases">
        <title>Resequencing data analysis of finger millet.</title>
        <authorList>
            <person name="Hatakeyama M."/>
            <person name="Aluri S."/>
            <person name="Balachadran M.T."/>
            <person name="Sivarajan S.R."/>
            <person name="Poveda L."/>
            <person name="Shimizu-Inatsugi R."/>
            <person name="Schlapbach R."/>
            <person name="Sreeman S.M."/>
            <person name="Shimizu K.K."/>
        </authorList>
    </citation>
    <scope>NUCLEOTIDE SEQUENCE</scope>
</reference>
<keyword evidence="3" id="KW-1185">Reference proteome</keyword>